<dbReference type="GeneID" id="71853032"/>
<accession>A0ABD5P564</accession>
<dbReference type="EMBL" id="JBHSDJ010000131">
    <property type="protein sequence ID" value="MFC4249283.1"/>
    <property type="molecule type" value="Genomic_DNA"/>
</dbReference>
<dbReference type="RefSeq" id="WP_246972488.1">
    <property type="nucleotide sequence ID" value="NZ_CP095397.1"/>
</dbReference>
<dbReference type="Proteomes" id="UP001595821">
    <property type="component" value="Unassembled WGS sequence"/>
</dbReference>
<keyword evidence="1" id="KW-1133">Transmembrane helix</keyword>
<feature type="transmembrane region" description="Helical" evidence="1">
    <location>
        <begin position="20"/>
        <end position="40"/>
    </location>
</feature>
<name>A0ABD5P564_9EURY</name>
<protein>
    <submittedName>
        <fullName evidence="2">Uncharacterized protein</fullName>
    </submittedName>
</protein>
<proteinExistence type="predicted"/>
<reference evidence="2 3" key="1">
    <citation type="journal article" date="2014" name="Int. J. Syst. Evol. Microbiol.">
        <title>Complete genome sequence of Corynebacterium casei LMG S-19264T (=DSM 44701T), isolated from a smear-ripened cheese.</title>
        <authorList>
            <consortium name="US DOE Joint Genome Institute (JGI-PGF)"/>
            <person name="Walter F."/>
            <person name="Albersmeier A."/>
            <person name="Kalinowski J."/>
            <person name="Ruckert C."/>
        </authorList>
    </citation>
    <scope>NUCLEOTIDE SEQUENCE [LARGE SCALE GENOMIC DNA]</scope>
    <source>
        <strain evidence="2 3">IBRC-M 10912</strain>
    </source>
</reference>
<evidence type="ECO:0000256" key="1">
    <source>
        <dbReference type="SAM" id="Phobius"/>
    </source>
</evidence>
<dbReference type="InterPro" id="IPR055934">
    <property type="entry name" value="DUF7512"/>
</dbReference>
<comment type="caution">
    <text evidence="2">The sequence shown here is derived from an EMBL/GenBank/DDBJ whole genome shotgun (WGS) entry which is preliminary data.</text>
</comment>
<keyword evidence="1" id="KW-0472">Membrane</keyword>
<organism evidence="2 3">
    <name type="scientific">Natribaculum luteum</name>
    <dbReference type="NCBI Taxonomy" id="1586232"/>
    <lineage>
        <taxon>Archaea</taxon>
        <taxon>Methanobacteriati</taxon>
        <taxon>Methanobacteriota</taxon>
        <taxon>Stenosarchaea group</taxon>
        <taxon>Halobacteria</taxon>
        <taxon>Halobacteriales</taxon>
        <taxon>Natrialbaceae</taxon>
        <taxon>Natribaculum</taxon>
    </lineage>
</organism>
<sequence length="49" mass="4925">MLGIESFGATGQALTEVGVVLADAIVLYVVYGAVTSLLGGKIRQTVGGE</sequence>
<keyword evidence="1" id="KW-0812">Transmembrane</keyword>
<evidence type="ECO:0000313" key="3">
    <source>
        <dbReference type="Proteomes" id="UP001595821"/>
    </source>
</evidence>
<dbReference type="AlphaFoldDB" id="A0ABD5P564"/>
<dbReference type="Pfam" id="PF24352">
    <property type="entry name" value="DUF7512"/>
    <property type="match status" value="1"/>
</dbReference>
<gene>
    <name evidence="2" type="ORF">ACFOZ7_20520</name>
</gene>
<evidence type="ECO:0000313" key="2">
    <source>
        <dbReference type="EMBL" id="MFC4249283.1"/>
    </source>
</evidence>